<feature type="transmembrane region" description="Helical" evidence="1">
    <location>
        <begin position="113"/>
        <end position="134"/>
    </location>
</feature>
<organism evidence="3 4">
    <name type="scientific">Trypanosoma cruzi</name>
    <dbReference type="NCBI Taxonomy" id="5693"/>
    <lineage>
        <taxon>Eukaryota</taxon>
        <taxon>Discoba</taxon>
        <taxon>Euglenozoa</taxon>
        <taxon>Kinetoplastea</taxon>
        <taxon>Metakinetoplastina</taxon>
        <taxon>Trypanosomatida</taxon>
        <taxon>Trypanosomatidae</taxon>
        <taxon>Trypanosoma</taxon>
        <taxon>Schizotrypanum</taxon>
    </lineage>
</organism>
<evidence type="ECO:0000256" key="1">
    <source>
        <dbReference type="SAM" id="Phobius"/>
    </source>
</evidence>
<protein>
    <recommendedName>
        <fullName evidence="2">Protein root UVB sensitive/RUS domain-containing protein</fullName>
    </recommendedName>
</protein>
<proteinExistence type="predicted"/>
<sequence>MPRGYPESCEVGFRRYFLLSLCSSSVSSFASSIGFQSILNGFFLGSSPQLWMMKDLLPALAAAYLANRIGFLRKPTQILVFRECWPTEPLRGRRDACSFAAAPASPFRCHHDLMCTAICFSYIFGVTCCCLAALCGEQQSRGAHEKVKLIWNDDLHNFYGIWHYVHIRCDVSCGTACHRIVLLCIESCFIVPVNE</sequence>
<reference evidence="3 4" key="1">
    <citation type="journal article" date="2018" name="Microb. Genom.">
        <title>Expanding an expanded genome: long-read sequencing of Trypanosoma cruzi.</title>
        <authorList>
            <person name="Berna L."/>
            <person name="Rodriguez M."/>
            <person name="Chiribao M.L."/>
            <person name="Parodi-Talice A."/>
            <person name="Pita S."/>
            <person name="Rijo G."/>
            <person name="Alvarez-Valin F."/>
            <person name="Robello C."/>
        </authorList>
    </citation>
    <scope>NUCLEOTIDE SEQUENCE [LARGE SCALE GENOMIC DNA]</scope>
    <source>
        <strain evidence="3 4">Dm28c</strain>
    </source>
</reference>
<keyword evidence="1" id="KW-0472">Membrane</keyword>
<dbReference type="AlphaFoldDB" id="A0A2V2UMV8"/>
<feature type="domain" description="Protein root UVB sensitive/RUS" evidence="2">
    <location>
        <begin position="1"/>
        <end position="70"/>
    </location>
</feature>
<comment type="caution">
    <text evidence="3">The sequence shown here is derived from an EMBL/GenBank/DDBJ whole genome shotgun (WGS) entry which is preliminary data.</text>
</comment>
<accession>A0A2V2UMV8</accession>
<keyword evidence="1" id="KW-1133">Transmembrane helix</keyword>
<dbReference type="EMBL" id="PRFA01000148">
    <property type="protein sequence ID" value="PWU85677.1"/>
    <property type="molecule type" value="Genomic_DNA"/>
</dbReference>
<dbReference type="VEuPathDB" id="TriTrypDB:C4B63_148g2"/>
<name>A0A2V2UMV8_TRYCR</name>
<dbReference type="Pfam" id="PF04884">
    <property type="entry name" value="UVB_sens_prot"/>
    <property type="match status" value="1"/>
</dbReference>
<evidence type="ECO:0000259" key="2">
    <source>
        <dbReference type="Pfam" id="PF04884"/>
    </source>
</evidence>
<dbReference type="Proteomes" id="UP000246121">
    <property type="component" value="Unassembled WGS sequence"/>
</dbReference>
<gene>
    <name evidence="3" type="ORF">C4B63_148g2</name>
</gene>
<keyword evidence="1" id="KW-0812">Transmembrane</keyword>
<evidence type="ECO:0000313" key="3">
    <source>
        <dbReference type="EMBL" id="PWU85677.1"/>
    </source>
</evidence>
<dbReference type="InterPro" id="IPR054549">
    <property type="entry name" value="UVB_sens_RUS_dom"/>
</dbReference>
<feature type="transmembrane region" description="Helical" evidence="1">
    <location>
        <begin position="16"/>
        <end position="38"/>
    </location>
</feature>
<evidence type="ECO:0000313" key="4">
    <source>
        <dbReference type="Proteomes" id="UP000246121"/>
    </source>
</evidence>